<sequence>MGPQLWATPSPDKMGPRGDHLPAFSKGGAPPRHGRGQQGKGEQHYSGKAARFGQPRPSSEMAHIRPREALREFLFAKRANAPSHGNAAERGVHAENGPGGGTSHVAPMIRRSLKTKQPLDRHERPEAVVVGRI</sequence>
<organism evidence="2 3">
    <name type="scientific">Solidesulfovibrio magneticus (strain ATCC 700980 / DSM 13731 / RS-1)</name>
    <name type="common">Desulfovibrio magneticus</name>
    <dbReference type="NCBI Taxonomy" id="573370"/>
    <lineage>
        <taxon>Bacteria</taxon>
        <taxon>Pseudomonadati</taxon>
        <taxon>Thermodesulfobacteriota</taxon>
        <taxon>Desulfovibrionia</taxon>
        <taxon>Desulfovibrionales</taxon>
        <taxon>Desulfovibrionaceae</taxon>
        <taxon>Solidesulfovibrio</taxon>
    </lineage>
</organism>
<keyword evidence="3" id="KW-1185">Reference proteome</keyword>
<dbReference type="KEGG" id="dma:DMR_36060"/>
<name>C4XLF8_SOLM1</name>
<proteinExistence type="predicted"/>
<protein>
    <submittedName>
        <fullName evidence="2">Uncharacterized protein</fullName>
    </submittedName>
</protein>
<feature type="compositionally biased region" description="Basic and acidic residues" evidence="1">
    <location>
        <begin position="117"/>
        <end position="126"/>
    </location>
</feature>
<feature type="region of interest" description="Disordered" evidence="1">
    <location>
        <begin position="81"/>
        <end position="133"/>
    </location>
</feature>
<evidence type="ECO:0000313" key="3">
    <source>
        <dbReference type="Proteomes" id="UP000009071"/>
    </source>
</evidence>
<dbReference type="AlphaFoldDB" id="C4XLF8"/>
<feature type="region of interest" description="Disordered" evidence="1">
    <location>
        <begin position="1"/>
        <end position="62"/>
    </location>
</feature>
<reference evidence="2 3" key="1">
    <citation type="journal article" date="2009" name="Genome Res.">
        <title>Whole genome sequence of Desulfovibrio magneticus strain RS-1 revealed common gene clusters in magnetotactic bacteria.</title>
        <authorList>
            <person name="Nakazawa H."/>
            <person name="Arakaki A."/>
            <person name="Narita-Yamada S."/>
            <person name="Yashiro I."/>
            <person name="Jinno K."/>
            <person name="Aoki N."/>
            <person name="Tsuruyama A."/>
            <person name="Okamura Y."/>
            <person name="Tanikawa S."/>
            <person name="Fujita N."/>
            <person name="Takeyama H."/>
            <person name="Matsunaga T."/>
        </authorList>
    </citation>
    <scope>NUCLEOTIDE SEQUENCE [LARGE SCALE GENOMIC DNA]</scope>
    <source>
        <strain evidence="3">ATCC 700980 / DSM 13731 / RS-1</strain>
    </source>
</reference>
<dbReference type="EMBL" id="AP010904">
    <property type="protein sequence ID" value="BAH77097.1"/>
    <property type="molecule type" value="Genomic_DNA"/>
</dbReference>
<dbReference type="Proteomes" id="UP000009071">
    <property type="component" value="Chromosome"/>
</dbReference>
<dbReference type="HOGENOM" id="CLU_1903315_0_0_7"/>
<evidence type="ECO:0000313" key="2">
    <source>
        <dbReference type="EMBL" id="BAH77097.1"/>
    </source>
</evidence>
<accession>C4XLF8</accession>
<evidence type="ECO:0000256" key="1">
    <source>
        <dbReference type="SAM" id="MobiDB-lite"/>
    </source>
</evidence>
<gene>
    <name evidence="2" type="ordered locus">DMR_36060</name>
</gene>